<keyword evidence="1" id="KW-0129">CBS domain</keyword>
<name>A0ABX8LK32_9BACT</name>
<dbReference type="InterPro" id="IPR005835">
    <property type="entry name" value="NTP_transferase_dom"/>
</dbReference>
<dbReference type="PANTHER" id="PTHR22572">
    <property type="entry name" value="SUGAR-1-PHOSPHATE GUANYL TRANSFERASE"/>
    <property type="match status" value="1"/>
</dbReference>
<dbReference type="InterPro" id="IPR000644">
    <property type="entry name" value="CBS_dom"/>
</dbReference>
<dbReference type="InterPro" id="IPR050486">
    <property type="entry name" value="Mannose-1P_guanyltransferase"/>
</dbReference>
<evidence type="ECO:0000256" key="1">
    <source>
        <dbReference type="PROSITE-ProRule" id="PRU00703"/>
    </source>
</evidence>
<dbReference type="CDD" id="cd04607">
    <property type="entry name" value="CBS_pair_NTP_transferase_assoc"/>
    <property type="match status" value="1"/>
</dbReference>
<dbReference type="EMBL" id="CP077683">
    <property type="protein sequence ID" value="QXE90593.1"/>
    <property type="molecule type" value="Genomic_DNA"/>
</dbReference>
<dbReference type="Pfam" id="PF00483">
    <property type="entry name" value="NTP_transferase"/>
    <property type="match status" value="1"/>
</dbReference>
<accession>A0ABX8LK32</accession>
<gene>
    <name evidence="3" type="ORF">KP001_19685</name>
</gene>
<feature type="domain" description="CBS" evidence="2">
    <location>
        <begin position="1"/>
        <end position="61"/>
    </location>
</feature>
<proteinExistence type="predicted"/>
<reference evidence="3 4" key="1">
    <citation type="submission" date="2021-06" db="EMBL/GenBank/DDBJ databases">
        <title>Gemonas diversity in paddy soil.</title>
        <authorList>
            <person name="Liu G."/>
        </authorList>
    </citation>
    <scope>NUCLEOTIDE SEQUENCE [LARGE SCALE GENOMIC DNA]</scope>
    <source>
        <strain evidence="3 4">RG2</strain>
    </source>
</reference>
<organism evidence="3 4">
    <name type="scientific">Geomonas subterranea</name>
    <dbReference type="NCBI Taxonomy" id="2847989"/>
    <lineage>
        <taxon>Bacteria</taxon>
        <taxon>Pseudomonadati</taxon>
        <taxon>Thermodesulfobacteriota</taxon>
        <taxon>Desulfuromonadia</taxon>
        <taxon>Geobacterales</taxon>
        <taxon>Geobacteraceae</taxon>
        <taxon>Geomonas</taxon>
    </lineage>
</organism>
<dbReference type="Pfam" id="PF00571">
    <property type="entry name" value="CBS"/>
    <property type="match status" value="1"/>
</dbReference>
<evidence type="ECO:0000313" key="3">
    <source>
        <dbReference type="EMBL" id="QXE90593.1"/>
    </source>
</evidence>
<dbReference type="CDD" id="cd06426">
    <property type="entry name" value="NTP_transferase_like_2"/>
    <property type="match status" value="1"/>
</dbReference>
<sequence>MKDWRKTLISADTTLRETIRVIDSGALRIALVVDASQKLLGTVSDGDIRRGILRGCSLEDSVQQVLNRTPTVAAQNEAKDQILALMRLKQVHQIPVIDGEGRVIGLEIVERILETPQYDNCVVLMAGGLGSRLKPLTDDTPKPLLKVGGKPILETILENFIHYGFTNFRISVNYKGELIEDYFGDGSRWGARIEYLRESKKLGTAGALGLLTERPHLPVLVMNGDVLTKVNFQQLLEFHREHRALATMCVREYDFQVPYGVVTVDNHRILNIEEKPVQRFFVNAGIYVLEPEALDMIPKDTFFDMPTLFEKVVGQQKETAVFPIREYWLDIGRMDDFQRAEGEFGKVFE</sequence>
<evidence type="ECO:0000313" key="4">
    <source>
        <dbReference type="Proteomes" id="UP000683559"/>
    </source>
</evidence>
<dbReference type="PROSITE" id="PS51371">
    <property type="entry name" value="CBS"/>
    <property type="match status" value="1"/>
</dbReference>
<dbReference type="RefSeq" id="WP_217287221.1">
    <property type="nucleotide sequence ID" value="NZ_CP077683.1"/>
</dbReference>
<keyword evidence="4" id="KW-1185">Reference proteome</keyword>
<protein>
    <submittedName>
        <fullName evidence="3">Nucleotidyltransferase family protein</fullName>
    </submittedName>
</protein>
<evidence type="ECO:0000259" key="2">
    <source>
        <dbReference type="PROSITE" id="PS51371"/>
    </source>
</evidence>
<dbReference type="Proteomes" id="UP000683559">
    <property type="component" value="Chromosome"/>
</dbReference>